<dbReference type="Gene3D" id="3.60.10.10">
    <property type="entry name" value="Endonuclease/exonuclease/phosphatase"/>
    <property type="match status" value="1"/>
</dbReference>
<gene>
    <name evidence="3" type="primary">20198526</name>
    <name evidence="2" type="ORF">HELRODRAFT_159991</name>
</gene>
<organism evidence="3 4">
    <name type="scientific">Helobdella robusta</name>
    <name type="common">Californian leech</name>
    <dbReference type="NCBI Taxonomy" id="6412"/>
    <lineage>
        <taxon>Eukaryota</taxon>
        <taxon>Metazoa</taxon>
        <taxon>Spiralia</taxon>
        <taxon>Lophotrochozoa</taxon>
        <taxon>Annelida</taxon>
        <taxon>Clitellata</taxon>
        <taxon>Hirudinea</taxon>
        <taxon>Rhynchobdellida</taxon>
        <taxon>Glossiphoniidae</taxon>
        <taxon>Helobdella</taxon>
    </lineage>
</organism>
<dbReference type="PANTHER" id="PTHR33776:SF3">
    <property type="entry name" value="PHD-TYPE DOMAIN-CONTAINING PROTEIN"/>
    <property type="match status" value="1"/>
</dbReference>
<evidence type="ECO:0000259" key="1">
    <source>
        <dbReference type="Pfam" id="PF03372"/>
    </source>
</evidence>
<reference evidence="2 4" key="2">
    <citation type="journal article" date="2013" name="Nature">
        <title>Insights into bilaterian evolution from three spiralian genomes.</title>
        <authorList>
            <person name="Simakov O."/>
            <person name="Marletaz F."/>
            <person name="Cho S.J."/>
            <person name="Edsinger-Gonzales E."/>
            <person name="Havlak P."/>
            <person name="Hellsten U."/>
            <person name="Kuo D.H."/>
            <person name="Larsson T."/>
            <person name="Lv J."/>
            <person name="Arendt D."/>
            <person name="Savage R."/>
            <person name="Osoegawa K."/>
            <person name="de Jong P."/>
            <person name="Grimwood J."/>
            <person name="Chapman J.A."/>
            <person name="Shapiro H."/>
            <person name="Aerts A."/>
            <person name="Otillar R.P."/>
            <person name="Terry A.Y."/>
            <person name="Boore J.L."/>
            <person name="Grigoriev I.V."/>
            <person name="Lindberg D.R."/>
            <person name="Seaver E.C."/>
            <person name="Weisblat D.A."/>
            <person name="Putnam N.H."/>
            <person name="Rokhsar D.S."/>
        </authorList>
    </citation>
    <scope>NUCLEOTIDE SEQUENCE</scope>
</reference>
<dbReference type="HOGENOM" id="CLU_000680_29_4_1"/>
<proteinExistence type="predicted"/>
<dbReference type="EnsemblMetazoa" id="HelroT159991">
    <property type="protein sequence ID" value="HelroP159991"/>
    <property type="gene ID" value="HelroG159991"/>
</dbReference>
<dbReference type="OrthoDB" id="7418725at2759"/>
<dbReference type="AlphaFoldDB" id="T1EPM6"/>
<protein>
    <recommendedName>
        <fullName evidence="1">Endonuclease/exonuclease/phosphatase domain-containing protein</fullName>
    </recommendedName>
</protein>
<dbReference type="GO" id="GO:0003824">
    <property type="term" value="F:catalytic activity"/>
    <property type="evidence" value="ECO:0007669"/>
    <property type="project" value="InterPro"/>
</dbReference>
<dbReference type="InParanoid" id="T1EPM6"/>
<dbReference type="InterPro" id="IPR036691">
    <property type="entry name" value="Endo/exonu/phosph_ase_sf"/>
</dbReference>
<feature type="domain" description="Endonuclease/exonuclease/phosphatase" evidence="1">
    <location>
        <begin position="263"/>
        <end position="406"/>
    </location>
</feature>
<name>T1EPM6_HELRO</name>
<dbReference type="EMBL" id="KB096324">
    <property type="protein sequence ID" value="ESO05899.1"/>
    <property type="molecule type" value="Genomic_DNA"/>
</dbReference>
<dbReference type="Pfam" id="PF03372">
    <property type="entry name" value="Exo_endo_phos"/>
    <property type="match status" value="1"/>
</dbReference>
<evidence type="ECO:0000313" key="2">
    <source>
        <dbReference type="EMBL" id="ESO05899.1"/>
    </source>
</evidence>
<sequence>MAIPGSVRFCVRKFVHILHILYHVEHYRDKKFRNVKTFSKIVSDSNSAKLDSLDRPDSKLSAEISTFKSDLKSSFATVVGQKVKKNIECVNLEVKTVKRKLTEPIDIKDRERNIIIFNLQEGEDDKIRVKNILLKLSDDIKDSHIKYVTRLGKKNESSIRPILIVLDSLMSKETVMKNAHKLKLMSVELSKVWISNDLTPEQRSELKKQSQRSCGKMADCEVQKLTDEDVVDWRASRRMIHATAQKLIMKNYNDLKIGLGLLNIRSIMSKYEMVCDIICGELDILVLTETWHGSSDEFAVRCAMPPGYKFVDYVRPHDPYHGGIIIYFKKEFIYKPVELHAVITFEAVAIKLRVNKSDFILLPIYRPGSVPPAPSFFSELANVLEVLSLLSDKIVVAGDFNVHMERKDDPNTVLLNEVFDCFQFIRVADPRPIHPFEAGKWVDNVKLSHVGRRDGSVVQMLTESNISYT</sequence>
<dbReference type="PANTHER" id="PTHR33776">
    <property type="entry name" value="ENDO/EXONUCLEASE/PHOSPHATASE DOMAIN-CONTAINING PROTEIN"/>
    <property type="match status" value="1"/>
</dbReference>
<dbReference type="EMBL" id="AMQM01000458">
    <property type="status" value="NOT_ANNOTATED_CDS"/>
    <property type="molecule type" value="Genomic_DNA"/>
</dbReference>
<dbReference type="RefSeq" id="XP_009015267.1">
    <property type="nucleotide sequence ID" value="XM_009017019.1"/>
</dbReference>
<keyword evidence="4" id="KW-1185">Reference proteome</keyword>
<dbReference type="Proteomes" id="UP000015101">
    <property type="component" value="Unassembled WGS sequence"/>
</dbReference>
<dbReference type="eggNOG" id="ENOG502SR1K">
    <property type="taxonomic scope" value="Eukaryota"/>
</dbReference>
<dbReference type="SUPFAM" id="SSF56219">
    <property type="entry name" value="DNase I-like"/>
    <property type="match status" value="1"/>
</dbReference>
<evidence type="ECO:0000313" key="3">
    <source>
        <dbReference type="EnsemblMetazoa" id="HelroP159991"/>
    </source>
</evidence>
<dbReference type="EMBL" id="AMQM01000459">
    <property type="status" value="NOT_ANNOTATED_CDS"/>
    <property type="molecule type" value="Genomic_DNA"/>
</dbReference>
<evidence type="ECO:0000313" key="4">
    <source>
        <dbReference type="Proteomes" id="UP000015101"/>
    </source>
</evidence>
<dbReference type="CTD" id="20198526"/>
<reference evidence="4" key="1">
    <citation type="submission" date="2012-12" db="EMBL/GenBank/DDBJ databases">
        <authorList>
            <person name="Hellsten U."/>
            <person name="Grimwood J."/>
            <person name="Chapman J.A."/>
            <person name="Shapiro H."/>
            <person name="Aerts A."/>
            <person name="Otillar R.P."/>
            <person name="Terry A.Y."/>
            <person name="Boore J.L."/>
            <person name="Simakov O."/>
            <person name="Marletaz F."/>
            <person name="Cho S.-J."/>
            <person name="Edsinger-Gonzales E."/>
            <person name="Havlak P."/>
            <person name="Kuo D.-H."/>
            <person name="Larsson T."/>
            <person name="Lv J."/>
            <person name="Arendt D."/>
            <person name="Savage R."/>
            <person name="Osoegawa K."/>
            <person name="de Jong P."/>
            <person name="Lindberg D.R."/>
            <person name="Seaver E.C."/>
            <person name="Weisblat D.A."/>
            <person name="Putnam N.H."/>
            <person name="Grigoriev I.V."/>
            <person name="Rokhsar D.S."/>
        </authorList>
    </citation>
    <scope>NUCLEOTIDE SEQUENCE</scope>
</reference>
<reference evidence="3" key="3">
    <citation type="submission" date="2015-06" db="UniProtKB">
        <authorList>
            <consortium name="EnsemblMetazoa"/>
        </authorList>
    </citation>
    <scope>IDENTIFICATION</scope>
</reference>
<dbReference type="InterPro" id="IPR005135">
    <property type="entry name" value="Endo/exonuclease/phosphatase"/>
</dbReference>
<accession>T1EPM6</accession>
<dbReference type="KEGG" id="hro:HELRODRAFT_159991"/>
<dbReference type="GeneID" id="20198526"/>